<dbReference type="OrthoDB" id="1445370at2"/>
<evidence type="ECO:0000313" key="2">
    <source>
        <dbReference type="EMBL" id="TWJ04721.1"/>
    </source>
</evidence>
<protein>
    <recommendedName>
        <fullName evidence="4">Lipoprotein</fullName>
    </recommendedName>
</protein>
<dbReference type="Proteomes" id="UP000317010">
    <property type="component" value="Unassembled WGS sequence"/>
</dbReference>
<name>A0A562UHT5_9SPHI</name>
<evidence type="ECO:0000313" key="3">
    <source>
        <dbReference type="Proteomes" id="UP000317010"/>
    </source>
</evidence>
<evidence type="ECO:0000256" key="1">
    <source>
        <dbReference type="SAM" id="MobiDB-lite"/>
    </source>
</evidence>
<accession>A0A562UHT5</accession>
<proteinExistence type="predicted"/>
<comment type="caution">
    <text evidence="2">The sequence shown here is derived from an EMBL/GenBank/DDBJ whole genome shotgun (WGS) entry which is preliminary data.</text>
</comment>
<sequence length="95" mass="10390">MKKSKAISLALVTGLLGCNSHPQQTRLYLRTDTLENYTSTSPGYQGYYAFRPIGTYYSFGYVRQGYSSSEVHTSEPSITRGGFGESGGFHVSTSS</sequence>
<feature type="region of interest" description="Disordered" evidence="1">
    <location>
        <begin position="72"/>
        <end position="95"/>
    </location>
</feature>
<keyword evidence="3" id="KW-1185">Reference proteome</keyword>
<dbReference type="EMBL" id="VLLI01000001">
    <property type="protein sequence ID" value="TWJ04721.1"/>
    <property type="molecule type" value="Genomic_DNA"/>
</dbReference>
<gene>
    <name evidence="2" type="ORF">JN11_00442</name>
</gene>
<evidence type="ECO:0008006" key="4">
    <source>
        <dbReference type="Google" id="ProtNLM"/>
    </source>
</evidence>
<organism evidence="2 3">
    <name type="scientific">Mucilaginibacter frigoritolerans</name>
    <dbReference type="NCBI Taxonomy" id="652788"/>
    <lineage>
        <taxon>Bacteria</taxon>
        <taxon>Pseudomonadati</taxon>
        <taxon>Bacteroidota</taxon>
        <taxon>Sphingobacteriia</taxon>
        <taxon>Sphingobacteriales</taxon>
        <taxon>Sphingobacteriaceae</taxon>
        <taxon>Mucilaginibacter</taxon>
    </lineage>
</organism>
<dbReference type="AlphaFoldDB" id="A0A562UHT5"/>
<dbReference type="RefSeq" id="WP_144909163.1">
    <property type="nucleotide sequence ID" value="NZ_VLLI01000001.1"/>
</dbReference>
<reference evidence="2 3" key="1">
    <citation type="submission" date="2019-07" db="EMBL/GenBank/DDBJ databases">
        <title>Genomic Encyclopedia of Archaeal and Bacterial Type Strains, Phase II (KMG-II): from individual species to whole genera.</title>
        <authorList>
            <person name="Goeker M."/>
        </authorList>
    </citation>
    <scope>NUCLEOTIDE SEQUENCE [LARGE SCALE GENOMIC DNA]</scope>
    <source>
        <strain evidence="2 3">ATCC BAA-1854</strain>
    </source>
</reference>
<dbReference type="PROSITE" id="PS51257">
    <property type="entry name" value="PROKAR_LIPOPROTEIN"/>
    <property type="match status" value="1"/>
</dbReference>